<dbReference type="EMBL" id="CAXIEN010000338">
    <property type="protein sequence ID" value="CAL1294015.1"/>
    <property type="molecule type" value="Genomic_DNA"/>
</dbReference>
<dbReference type="Proteomes" id="UP001497382">
    <property type="component" value="Unassembled WGS sequence"/>
</dbReference>
<organism evidence="1 2">
    <name type="scientific">Larinioides sclopetarius</name>
    <dbReference type="NCBI Taxonomy" id="280406"/>
    <lineage>
        <taxon>Eukaryota</taxon>
        <taxon>Metazoa</taxon>
        <taxon>Ecdysozoa</taxon>
        <taxon>Arthropoda</taxon>
        <taxon>Chelicerata</taxon>
        <taxon>Arachnida</taxon>
        <taxon>Araneae</taxon>
        <taxon>Araneomorphae</taxon>
        <taxon>Entelegynae</taxon>
        <taxon>Araneoidea</taxon>
        <taxon>Araneidae</taxon>
        <taxon>Larinioides</taxon>
    </lineage>
</organism>
<evidence type="ECO:0000313" key="1">
    <source>
        <dbReference type="EMBL" id="CAL1294015.1"/>
    </source>
</evidence>
<proteinExistence type="predicted"/>
<protein>
    <submittedName>
        <fullName evidence="1">Uncharacterized protein</fullName>
    </submittedName>
</protein>
<reference evidence="1 2" key="1">
    <citation type="submission" date="2024-04" db="EMBL/GenBank/DDBJ databases">
        <authorList>
            <person name="Rising A."/>
            <person name="Reimegard J."/>
            <person name="Sonavane S."/>
            <person name="Akerstrom W."/>
            <person name="Nylinder S."/>
            <person name="Hedman E."/>
            <person name="Kallberg Y."/>
        </authorList>
    </citation>
    <scope>NUCLEOTIDE SEQUENCE [LARGE SCALE GENOMIC DNA]</scope>
</reference>
<evidence type="ECO:0000313" key="2">
    <source>
        <dbReference type="Proteomes" id="UP001497382"/>
    </source>
</evidence>
<keyword evidence="2" id="KW-1185">Reference proteome</keyword>
<sequence length="19" mass="2300">MKSHFLVMYVEEDFPKEGL</sequence>
<dbReference type="AlphaFoldDB" id="A0AAV2BED1"/>
<gene>
    <name evidence="1" type="ORF">LARSCL_LOCUS18509</name>
</gene>
<comment type="caution">
    <text evidence="1">The sequence shown here is derived from an EMBL/GenBank/DDBJ whole genome shotgun (WGS) entry which is preliminary data.</text>
</comment>
<accession>A0AAV2BED1</accession>
<name>A0AAV2BED1_9ARAC</name>